<feature type="transmembrane region" description="Helical" evidence="8">
    <location>
        <begin position="100"/>
        <end position="120"/>
    </location>
</feature>
<keyword evidence="10" id="KW-1185">Reference proteome</keyword>
<name>A0A8J7RXJ0_9PROT</name>
<comment type="caution">
    <text evidence="9">The sequence shown here is derived from an EMBL/GenBank/DDBJ whole genome shotgun (WGS) entry which is preliminary data.</text>
</comment>
<dbReference type="Pfam" id="PF01032">
    <property type="entry name" value="FecCD"/>
    <property type="match status" value="1"/>
</dbReference>
<evidence type="ECO:0000256" key="8">
    <source>
        <dbReference type="SAM" id="Phobius"/>
    </source>
</evidence>
<evidence type="ECO:0000256" key="2">
    <source>
        <dbReference type="ARBA" id="ARBA00007935"/>
    </source>
</evidence>
<dbReference type="CDD" id="cd06550">
    <property type="entry name" value="TM_ABC_iron-siderophores_like"/>
    <property type="match status" value="1"/>
</dbReference>
<dbReference type="SUPFAM" id="SSF81345">
    <property type="entry name" value="ABC transporter involved in vitamin B12 uptake, BtuC"/>
    <property type="match status" value="1"/>
</dbReference>
<comment type="subcellular location">
    <subcellularLocation>
        <location evidence="1">Cell membrane</location>
        <topology evidence="1">Multi-pass membrane protein</topology>
    </subcellularLocation>
</comment>
<evidence type="ECO:0000256" key="4">
    <source>
        <dbReference type="ARBA" id="ARBA00022475"/>
    </source>
</evidence>
<dbReference type="GO" id="GO:0022857">
    <property type="term" value="F:transmembrane transporter activity"/>
    <property type="evidence" value="ECO:0007669"/>
    <property type="project" value="InterPro"/>
</dbReference>
<organism evidence="9 10">
    <name type="scientific">Marivibrio halodurans</name>
    <dbReference type="NCBI Taxonomy" id="2039722"/>
    <lineage>
        <taxon>Bacteria</taxon>
        <taxon>Pseudomonadati</taxon>
        <taxon>Pseudomonadota</taxon>
        <taxon>Alphaproteobacteria</taxon>
        <taxon>Rhodospirillales</taxon>
        <taxon>Rhodospirillaceae</taxon>
        <taxon>Marivibrio</taxon>
    </lineage>
</organism>
<comment type="similarity">
    <text evidence="2">Belongs to the binding-protein-dependent transport system permease family. FecCD subfamily.</text>
</comment>
<feature type="transmembrane region" description="Helical" evidence="8">
    <location>
        <begin position="244"/>
        <end position="277"/>
    </location>
</feature>
<keyword evidence="6 8" id="KW-1133">Transmembrane helix</keyword>
<feature type="transmembrane region" description="Helical" evidence="8">
    <location>
        <begin position="204"/>
        <end position="224"/>
    </location>
</feature>
<reference evidence="9" key="1">
    <citation type="submission" date="2021-04" db="EMBL/GenBank/DDBJ databases">
        <authorList>
            <person name="Zhang D.-C."/>
        </authorList>
    </citation>
    <scope>NUCLEOTIDE SEQUENCE</scope>
    <source>
        <strain evidence="9">CGMCC 1.15697</strain>
    </source>
</reference>
<dbReference type="InterPro" id="IPR037294">
    <property type="entry name" value="ABC_BtuC-like"/>
</dbReference>
<feature type="transmembrane region" description="Helical" evidence="8">
    <location>
        <begin position="289"/>
        <end position="310"/>
    </location>
</feature>
<sequence length="342" mass="35055">MRPSREARAGRREPPFGLLLLGLAMAAVLAGTLGLVSERISATAVEGFLSLLDSDPETAWAILTRVRLPRVMLGAMVGASLGLSGAALQGWLRNPLAEPGLIGASGAAALGAVLAFYFGLADWVQFALPVGGVLGALAGLGLLLAMVGRDPSVLTVILAGVAVSAFSGALTQLAINLAPSPYSTLEVITWLMGSLANRSFDHVLLALPLTLVGWGLLAGTGRALDALTVGEDAARSMGVSLTLLRWRIVLGVGLSVGSAVSVTGVVGFVGLVIPHLLRPLVGYVPSRLLPVSALGGAAIVLLADVAVRYLSPGQELKLGVVTALVGAPFFLLLLMDVRRKTQ</sequence>
<dbReference type="InterPro" id="IPR000522">
    <property type="entry name" value="ABC_transptr_permease_BtuC"/>
</dbReference>
<dbReference type="RefSeq" id="WP_210680775.1">
    <property type="nucleotide sequence ID" value="NZ_JAGMWN010000001.1"/>
</dbReference>
<feature type="transmembrane region" description="Helical" evidence="8">
    <location>
        <begin position="126"/>
        <end position="146"/>
    </location>
</feature>
<keyword evidence="5 8" id="KW-0812">Transmembrane</keyword>
<dbReference type="GO" id="GO:0005886">
    <property type="term" value="C:plasma membrane"/>
    <property type="evidence" value="ECO:0007669"/>
    <property type="project" value="UniProtKB-SubCell"/>
</dbReference>
<accession>A0A8J7RXJ0</accession>
<evidence type="ECO:0000313" key="9">
    <source>
        <dbReference type="EMBL" id="MBP5856240.1"/>
    </source>
</evidence>
<proteinExistence type="inferred from homology"/>
<dbReference type="GO" id="GO:0033214">
    <property type="term" value="P:siderophore-iron import into cell"/>
    <property type="evidence" value="ECO:0007669"/>
    <property type="project" value="TreeGrafter"/>
</dbReference>
<evidence type="ECO:0000256" key="7">
    <source>
        <dbReference type="ARBA" id="ARBA00023136"/>
    </source>
</evidence>
<evidence type="ECO:0000256" key="5">
    <source>
        <dbReference type="ARBA" id="ARBA00022692"/>
    </source>
</evidence>
<evidence type="ECO:0000313" key="10">
    <source>
        <dbReference type="Proteomes" id="UP000672602"/>
    </source>
</evidence>
<evidence type="ECO:0000256" key="1">
    <source>
        <dbReference type="ARBA" id="ARBA00004651"/>
    </source>
</evidence>
<keyword evidence="4" id="KW-1003">Cell membrane</keyword>
<feature type="transmembrane region" description="Helical" evidence="8">
    <location>
        <begin position="71"/>
        <end position="88"/>
    </location>
</feature>
<dbReference type="Gene3D" id="1.10.3470.10">
    <property type="entry name" value="ABC transporter involved in vitamin B12 uptake, BtuC"/>
    <property type="match status" value="1"/>
</dbReference>
<dbReference type="Proteomes" id="UP000672602">
    <property type="component" value="Unassembled WGS sequence"/>
</dbReference>
<feature type="transmembrane region" description="Helical" evidence="8">
    <location>
        <begin position="316"/>
        <end position="335"/>
    </location>
</feature>
<protein>
    <submittedName>
        <fullName evidence="9">Iron ABC transporter permease</fullName>
    </submittedName>
</protein>
<dbReference type="AlphaFoldDB" id="A0A8J7RXJ0"/>
<gene>
    <name evidence="9" type="ORF">KAJ83_04410</name>
</gene>
<keyword evidence="7 8" id="KW-0472">Membrane</keyword>
<evidence type="ECO:0000256" key="6">
    <source>
        <dbReference type="ARBA" id="ARBA00022989"/>
    </source>
</evidence>
<feature type="transmembrane region" description="Helical" evidence="8">
    <location>
        <begin position="153"/>
        <end position="175"/>
    </location>
</feature>
<evidence type="ECO:0000256" key="3">
    <source>
        <dbReference type="ARBA" id="ARBA00022448"/>
    </source>
</evidence>
<keyword evidence="3" id="KW-0813">Transport</keyword>
<dbReference type="EMBL" id="JAGMWN010000001">
    <property type="protein sequence ID" value="MBP5856240.1"/>
    <property type="molecule type" value="Genomic_DNA"/>
</dbReference>
<dbReference type="PANTHER" id="PTHR30472:SF25">
    <property type="entry name" value="ABC TRANSPORTER PERMEASE PROTEIN MJ0876-RELATED"/>
    <property type="match status" value="1"/>
</dbReference>
<dbReference type="PANTHER" id="PTHR30472">
    <property type="entry name" value="FERRIC ENTEROBACTIN TRANSPORT SYSTEM PERMEASE PROTEIN"/>
    <property type="match status" value="1"/>
</dbReference>